<accession>A0A2S9SRQ1</accession>
<dbReference type="Proteomes" id="UP000239065">
    <property type="component" value="Unassembled WGS sequence"/>
</dbReference>
<name>A0A2S9SRQ1_9BACT</name>
<feature type="transmembrane region" description="Helical" evidence="1">
    <location>
        <begin position="92"/>
        <end position="119"/>
    </location>
</feature>
<feature type="transmembrane region" description="Helical" evidence="1">
    <location>
        <begin position="140"/>
        <end position="159"/>
    </location>
</feature>
<feature type="transmembrane region" description="Helical" evidence="1">
    <location>
        <begin position="171"/>
        <end position="190"/>
    </location>
</feature>
<dbReference type="InterPro" id="IPR007498">
    <property type="entry name" value="PqiA-like"/>
</dbReference>
<protein>
    <submittedName>
        <fullName evidence="2">Paraquat-inducible protein A</fullName>
    </submittedName>
</protein>
<dbReference type="EMBL" id="NXGJ01000001">
    <property type="protein sequence ID" value="PRM89270.1"/>
    <property type="molecule type" value="Genomic_DNA"/>
</dbReference>
<evidence type="ECO:0000313" key="2">
    <source>
        <dbReference type="EMBL" id="PRM89270.1"/>
    </source>
</evidence>
<keyword evidence="1" id="KW-0812">Transmembrane</keyword>
<feature type="transmembrane region" description="Helical" evidence="1">
    <location>
        <begin position="48"/>
        <end position="67"/>
    </location>
</feature>
<dbReference type="RefSeq" id="WP_105908454.1">
    <property type="nucleotide sequence ID" value="NZ_CP060693.1"/>
</dbReference>
<dbReference type="Pfam" id="PF04403">
    <property type="entry name" value="PqiA"/>
    <property type="match status" value="1"/>
</dbReference>
<keyword evidence="1" id="KW-1133">Transmembrane helix</keyword>
<evidence type="ECO:0000256" key="1">
    <source>
        <dbReference type="SAM" id="Phobius"/>
    </source>
</evidence>
<organism evidence="2 4">
    <name type="scientific">Aliarcobacter cryaerophilus</name>
    <dbReference type="NCBI Taxonomy" id="28198"/>
    <lineage>
        <taxon>Bacteria</taxon>
        <taxon>Pseudomonadati</taxon>
        <taxon>Campylobacterota</taxon>
        <taxon>Epsilonproteobacteria</taxon>
        <taxon>Campylobacterales</taxon>
        <taxon>Arcobacteraceae</taxon>
        <taxon>Aliarcobacter</taxon>
    </lineage>
</organism>
<sequence>MYKDLSLVYECYSCGLFVKEDEESNLTQRCPRCDSKIKTEKKHSIDSLYYALSAIFLFIILSTYPFITLDLNEQKLQATLIKTVVILFEQDFFFLSLLVLFTIVIAPILNSLIIILFFIQEKFNLQIFKKSFLYDSFHFIKHWGFIEVFVISLVVTYIKLIGMVSNTKFDIGFFIILFYVLCFFMSNLKFEAKTILKD</sequence>
<dbReference type="AlphaFoldDB" id="A0A2S9SRQ1"/>
<reference evidence="3 5" key="2">
    <citation type="journal article" date="2020" name="Front. Microbiol.">
        <title>Genomic Analysis and Antimicrobial Resistance of Aliarcobacter cryaerophilus Strains From German Water Poultry.</title>
        <authorList>
            <person name="Muller E."/>
            <person name="Hotzel H."/>
            <person name="Ahlers C."/>
            <person name="Hanel I."/>
            <person name="Tomaso H."/>
            <person name="Abdel-Glil M.Y."/>
        </authorList>
    </citation>
    <scope>NUCLEOTIDE SEQUENCE [LARGE SCALE GENOMIC DNA]</scope>
    <source>
        <strain evidence="3 5">16CS1285-4</strain>
    </source>
</reference>
<evidence type="ECO:0000313" key="5">
    <source>
        <dbReference type="Proteomes" id="UP000515842"/>
    </source>
</evidence>
<evidence type="ECO:0000313" key="4">
    <source>
        <dbReference type="Proteomes" id="UP000239065"/>
    </source>
</evidence>
<reference evidence="2 4" key="1">
    <citation type="submission" date="2017-09" db="EMBL/GenBank/DDBJ databases">
        <title>Reassesment of A. cryaerophilus.</title>
        <authorList>
            <person name="Perez-Cataluna A."/>
            <person name="Collado L."/>
            <person name="Salgado O."/>
            <person name="Lefinanco V."/>
            <person name="Figueras M.J."/>
        </authorList>
    </citation>
    <scope>NUCLEOTIDE SEQUENCE [LARGE SCALE GENOMIC DNA]</scope>
    <source>
        <strain evidence="2 4">LMG 9861</strain>
    </source>
</reference>
<dbReference type="EMBL" id="CP060693">
    <property type="protein sequence ID" value="QNM89714.1"/>
    <property type="molecule type" value="Genomic_DNA"/>
</dbReference>
<keyword evidence="1" id="KW-0472">Membrane</keyword>
<gene>
    <name evidence="2" type="ORF">CJ669_01865</name>
    <name evidence="3" type="ORF">HOO34_08790</name>
</gene>
<proteinExistence type="predicted"/>
<dbReference type="Proteomes" id="UP000515842">
    <property type="component" value="Chromosome"/>
</dbReference>
<evidence type="ECO:0000313" key="3">
    <source>
        <dbReference type="EMBL" id="QNM89714.1"/>
    </source>
</evidence>